<dbReference type="EMBL" id="RSAA01000007">
    <property type="protein sequence ID" value="RRO18163.1"/>
    <property type="molecule type" value="Genomic_DNA"/>
</dbReference>
<evidence type="ECO:0000313" key="3">
    <source>
        <dbReference type="Proteomes" id="UP000274515"/>
    </source>
</evidence>
<keyword evidence="3" id="KW-1185">Reference proteome</keyword>
<comment type="caution">
    <text evidence="2">The sequence shown here is derived from an EMBL/GenBank/DDBJ whole genome shotgun (WGS) entry which is preliminary data.</text>
</comment>
<protein>
    <submittedName>
        <fullName evidence="2">Uncharacterized protein</fullName>
    </submittedName>
</protein>
<proteinExistence type="predicted"/>
<keyword evidence="1" id="KW-0472">Membrane</keyword>
<evidence type="ECO:0000313" key="2">
    <source>
        <dbReference type="EMBL" id="RRO18163.1"/>
    </source>
</evidence>
<dbReference type="AlphaFoldDB" id="A0A426JYE8"/>
<accession>A0A426JYE8</accession>
<keyword evidence="1" id="KW-0812">Transmembrane</keyword>
<name>A0A426JYE8_9PSEU</name>
<sequence length="65" mass="7217">MAQDEETPREARPGYRDWRKAPISIVVVVVLGVVFVREPDHAPYAAIAVGVAFLAWRLATARRDG</sequence>
<evidence type="ECO:0000256" key="1">
    <source>
        <dbReference type="SAM" id="Phobius"/>
    </source>
</evidence>
<reference evidence="2 3" key="1">
    <citation type="submission" date="2018-11" db="EMBL/GenBank/DDBJ databases">
        <title>Saccharopolyspora rhizosphaerae sp. nov., an actinomycete isolated from rhizosphere soil in Thailand.</title>
        <authorList>
            <person name="Intra B."/>
            <person name="Euanorasetr J."/>
            <person name="Take A."/>
            <person name="Inahashi Y."/>
            <person name="Mori M."/>
            <person name="Panbangred W."/>
            <person name="Matsumoto A."/>
        </authorList>
    </citation>
    <scope>NUCLEOTIDE SEQUENCE [LARGE SCALE GENOMIC DNA]</scope>
    <source>
        <strain evidence="2 3">H219</strain>
    </source>
</reference>
<feature type="transmembrane region" description="Helical" evidence="1">
    <location>
        <begin position="21"/>
        <end position="36"/>
    </location>
</feature>
<keyword evidence="1" id="KW-1133">Transmembrane helix</keyword>
<gene>
    <name evidence="2" type="ORF">EIL87_07915</name>
</gene>
<feature type="transmembrane region" description="Helical" evidence="1">
    <location>
        <begin position="42"/>
        <end position="59"/>
    </location>
</feature>
<organism evidence="2 3">
    <name type="scientific">Saccharopolyspora rhizosphaerae</name>
    <dbReference type="NCBI Taxonomy" id="2492662"/>
    <lineage>
        <taxon>Bacteria</taxon>
        <taxon>Bacillati</taxon>
        <taxon>Actinomycetota</taxon>
        <taxon>Actinomycetes</taxon>
        <taxon>Pseudonocardiales</taxon>
        <taxon>Pseudonocardiaceae</taxon>
        <taxon>Saccharopolyspora</taxon>
    </lineage>
</organism>
<dbReference type="RefSeq" id="WP_125089515.1">
    <property type="nucleotide sequence ID" value="NZ_RSAA01000007.1"/>
</dbReference>
<dbReference type="Proteomes" id="UP000274515">
    <property type="component" value="Unassembled WGS sequence"/>
</dbReference>